<organism evidence="1">
    <name type="scientific">marine sediment metagenome</name>
    <dbReference type="NCBI Taxonomy" id="412755"/>
    <lineage>
        <taxon>unclassified sequences</taxon>
        <taxon>metagenomes</taxon>
        <taxon>ecological metagenomes</taxon>
    </lineage>
</organism>
<dbReference type="GO" id="GO:0016791">
    <property type="term" value="F:phosphatase activity"/>
    <property type="evidence" value="ECO:0007669"/>
    <property type="project" value="TreeGrafter"/>
</dbReference>
<dbReference type="InterPro" id="IPR013078">
    <property type="entry name" value="His_Pase_superF_clade-1"/>
</dbReference>
<evidence type="ECO:0008006" key="2">
    <source>
        <dbReference type="Google" id="ProtNLM"/>
    </source>
</evidence>
<accession>A0A0F9WB28</accession>
<dbReference type="Pfam" id="PF00300">
    <property type="entry name" value="His_Phos_1"/>
    <property type="match status" value="1"/>
</dbReference>
<dbReference type="AlphaFoldDB" id="A0A0F9WB28"/>
<dbReference type="Gene3D" id="3.40.50.1240">
    <property type="entry name" value="Phosphoglycerate mutase-like"/>
    <property type="match status" value="1"/>
</dbReference>
<dbReference type="EMBL" id="LAZR01000192">
    <property type="protein sequence ID" value="KKN82956.1"/>
    <property type="molecule type" value="Genomic_DNA"/>
</dbReference>
<evidence type="ECO:0000313" key="1">
    <source>
        <dbReference type="EMBL" id="KKN82956.1"/>
    </source>
</evidence>
<dbReference type="PANTHER" id="PTHR48100:SF59">
    <property type="entry name" value="ADENOSYLCOBALAMIN_ALPHA-RIBAZOLE PHOSPHATASE"/>
    <property type="match status" value="1"/>
</dbReference>
<name>A0A0F9WB28_9ZZZZ</name>
<reference evidence="1" key="1">
    <citation type="journal article" date="2015" name="Nature">
        <title>Complex archaea that bridge the gap between prokaryotes and eukaryotes.</title>
        <authorList>
            <person name="Spang A."/>
            <person name="Saw J.H."/>
            <person name="Jorgensen S.L."/>
            <person name="Zaremba-Niedzwiedzka K."/>
            <person name="Martijn J."/>
            <person name="Lind A.E."/>
            <person name="van Eijk R."/>
            <person name="Schleper C."/>
            <person name="Guy L."/>
            <person name="Ettema T.J."/>
        </authorList>
    </citation>
    <scope>NUCLEOTIDE SEQUENCE</scope>
</reference>
<dbReference type="InterPro" id="IPR029033">
    <property type="entry name" value="His_PPase_superfam"/>
</dbReference>
<dbReference type="InterPro" id="IPR050275">
    <property type="entry name" value="PGM_Phosphatase"/>
</dbReference>
<sequence length="190" mass="20915">MAKLCLVQTGQTTWEMDGRIESANGSPLTDVGLKVAQVIACELVTEEIGVIYASDAEAEQQTAKTLAKELGVKIITHPNLRDMDYGLWQGLTIDEIKRRQPKLYKQWREQPADACPPGGEPPAGAQQRLAKAVKAIAKRQKQKHVAVVARPLVIGLLRCLLTQTDLSKLWQVVDPAFTWCSCDLDDTALP</sequence>
<dbReference type="PANTHER" id="PTHR48100">
    <property type="entry name" value="BROAD-SPECIFICITY PHOSPHATASE YOR283W-RELATED"/>
    <property type="match status" value="1"/>
</dbReference>
<dbReference type="CDD" id="cd07067">
    <property type="entry name" value="HP_PGM_like"/>
    <property type="match status" value="1"/>
</dbReference>
<proteinExistence type="predicted"/>
<protein>
    <recommendedName>
        <fullName evidence="2">Histidine phosphatase family protein</fullName>
    </recommendedName>
</protein>
<dbReference type="GO" id="GO:0005737">
    <property type="term" value="C:cytoplasm"/>
    <property type="evidence" value="ECO:0007669"/>
    <property type="project" value="TreeGrafter"/>
</dbReference>
<gene>
    <name evidence="1" type="ORF">LCGC14_0303710</name>
</gene>
<dbReference type="SUPFAM" id="SSF53254">
    <property type="entry name" value="Phosphoglycerate mutase-like"/>
    <property type="match status" value="1"/>
</dbReference>
<comment type="caution">
    <text evidence="1">The sequence shown here is derived from an EMBL/GenBank/DDBJ whole genome shotgun (WGS) entry which is preliminary data.</text>
</comment>